<dbReference type="GO" id="GO:0051015">
    <property type="term" value="F:actin filament binding"/>
    <property type="evidence" value="ECO:0007669"/>
    <property type="project" value="InterPro"/>
</dbReference>
<gene>
    <name evidence="5" type="ORF">HJG60_010128</name>
</gene>
<comment type="caution">
    <text evidence="5">The sequence shown here is derived from an EMBL/GenBank/DDBJ whole genome shotgun (WGS) entry which is preliminary data.</text>
</comment>
<dbReference type="InterPro" id="IPR007123">
    <property type="entry name" value="Gelsolin-like_dom"/>
</dbReference>
<accession>A0A834AXX1</accession>
<dbReference type="Pfam" id="PF00626">
    <property type="entry name" value="Gelsolin"/>
    <property type="match status" value="1"/>
</dbReference>
<dbReference type="PANTHER" id="PTHR11977">
    <property type="entry name" value="VILLIN"/>
    <property type="match status" value="1"/>
</dbReference>
<dbReference type="GO" id="GO:0005737">
    <property type="term" value="C:cytoplasm"/>
    <property type="evidence" value="ECO:0007669"/>
    <property type="project" value="UniProtKB-SubCell"/>
</dbReference>
<name>A0A834AXX1_9CHIR</name>
<dbReference type="EMBL" id="JABVXQ010000003">
    <property type="protein sequence ID" value="KAF6119678.1"/>
    <property type="molecule type" value="Genomic_DNA"/>
</dbReference>
<evidence type="ECO:0000256" key="1">
    <source>
        <dbReference type="ARBA" id="ARBA00004496"/>
    </source>
</evidence>
<dbReference type="GO" id="GO:2000392">
    <property type="term" value="P:regulation of lamellipodium morphogenesis"/>
    <property type="evidence" value="ECO:0007669"/>
    <property type="project" value="TreeGrafter"/>
</dbReference>
<dbReference type="SUPFAM" id="SSF55753">
    <property type="entry name" value="Actin depolymerizing proteins"/>
    <property type="match status" value="1"/>
</dbReference>
<evidence type="ECO:0000256" key="2">
    <source>
        <dbReference type="ARBA" id="ARBA00022490"/>
    </source>
</evidence>
<organism evidence="5 6">
    <name type="scientific">Phyllostomus discolor</name>
    <name type="common">pale spear-nosed bat</name>
    <dbReference type="NCBI Taxonomy" id="89673"/>
    <lineage>
        <taxon>Eukaryota</taxon>
        <taxon>Metazoa</taxon>
        <taxon>Chordata</taxon>
        <taxon>Craniata</taxon>
        <taxon>Vertebrata</taxon>
        <taxon>Euteleostomi</taxon>
        <taxon>Mammalia</taxon>
        <taxon>Eutheria</taxon>
        <taxon>Laurasiatheria</taxon>
        <taxon>Chiroptera</taxon>
        <taxon>Yangochiroptera</taxon>
        <taxon>Phyllostomidae</taxon>
        <taxon>Phyllostominae</taxon>
        <taxon>Phyllostomus</taxon>
    </lineage>
</organism>
<dbReference type="SMART" id="SM00262">
    <property type="entry name" value="GEL"/>
    <property type="match status" value="1"/>
</dbReference>
<dbReference type="InterPro" id="IPR007122">
    <property type="entry name" value="Villin/Gelsolin"/>
</dbReference>
<dbReference type="InterPro" id="IPR029006">
    <property type="entry name" value="ADF-H/Gelsolin-like_dom_sf"/>
</dbReference>
<protein>
    <recommendedName>
        <fullName evidence="4">Gelsolin-like domain-containing protein</fullName>
    </recommendedName>
</protein>
<evidence type="ECO:0000313" key="6">
    <source>
        <dbReference type="Proteomes" id="UP000664940"/>
    </source>
</evidence>
<reference evidence="5 6" key="1">
    <citation type="journal article" date="2020" name="Nature">
        <title>Six reference-quality genomes reveal evolution of bat adaptations.</title>
        <authorList>
            <person name="Jebb D."/>
            <person name="Huang Z."/>
            <person name="Pippel M."/>
            <person name="Hughes G.M."/>
            <person name="Lavrichenko K."/>
            <person name="Devanna P."/>
            <person name="Winkler S."/>
            <person name="Jermiin L.S."/>
            <person name="Skirmuntt E.C."/>
            <person name="Katzourakis A."/>
            <person name="Burkitt-Gray L."/>
            <person name="Ray D.A."/>
            <person name="Sullivan K.A.M."/>
            <person name="Roscito J.G."/>
            <person name="Kirilenko B.M."/>
            <person name="Davalos L.M."/>
            <person name="Corthals A.P."/>
            <person name="Power M.L."/>
            <person name="Jones G."/>
            <person name="Ransome R.D."/>
            <person name="Dechmann D.K.N."/>
            <person name="Locatelli A.G."/>
            <person name="Puechmaille S.J."/>
            <person name="Fedrigo O."/>
            <person name="Jarvis E.D."/>
            <person name="Hiller M."/>
            <person name="Vernes S.C."/>
            <person name="Myers E.W."/>
            <person name="Teeling E.C."/>
        </authorList>
    </citation>
    <scope>NUCLEOTIDE SEQUENCE [LARGE SCALE GENOMIC DNA]</scope>
    <source>
        <strain evidence="5">Bat1K_MPI-CBG_1</strain>
    </source>
</reference>
<evidence type="ECO:0000256" key="3">
    <source>
        <dbReference type="ARBA" id="ARBA00023203"/>
    </source>
</evidence>
<dbReference type="Proteomes" id="UP000664940">
    <property type="component" value="Unassembled WGS sequence"/>
</dbReference>
<dbReference type="GO" id="GO:0015629">
    <property type="term" value="C:actin cytoskeleton"/>
    <property type="evidence" value="ECO:0007669"/>
    <property type="project" value="TreeGrafter"/>
</dbReference>
<dbReference type="AlphaFoldDB" id="A0A834AXX1"/>
<dbReference type="PANTHER" id="PTHR11977:SF35">
    <property type="entry name" value="VILLIN-1"/>
    <property type="match status" value="1"/>
</dbReference>
<dbReference type="GO" id="GO:0051016">
    <property type="term" value="P:barbed-end actin filament capping"/>
    <property type="evidence" value="ECO:0007669"/>
    <property type="project" value="TreeGrafter"/>
</dbReference>
<feature type="domain" description="Gelsolin-like" evidence="4">
    <location>
        <begin position="28"/>
        <end position="94"/>
    </location>
</feature>
<evidence type="ECO:0000313" key="5">
    <source>
        <dbReference type="EMBL" id="KAF6119678.1"/>
    </source>
</evidence>
<dbReference type="GO" id="GO:0030027">
    <property type="term" value="C:lamellipodium"/>
    <property type="evidence" value="ECO:0007669"/>
    <property type="project" value="TreeGrafter"/>
</dbReference>
<sequence>MTKLSAHVKGSLNITIAGVQIWRTEAMQMVPIPPGTFDCFFDGDCYVVLAIHKTGSSLSYDIHYWISQASSQDEQATAAIYTMQMDDFLRGPTVPHHDIQCNEMRLSEATSRRPCDLGRGHGFQHEVCGNQLQQGQAAASCEGQEEHGT</sequence>
<keyword evidence="3" id="KW-0009">Actin-binding</keyword>
<dbReference type="GO" id="GO:0008154">
    <property type="term" value="P:actin polymerization or depolymerization"/>
    <property type="evidence" value="ECO:0007669"/>
    <property type="project" value="TreeGrafter"/>
</dbReference>
<evidence type="ECO:0000259" key="4">
    <source>
        <dbReference type="Pfam" id="PF00626"/>
    </source>
</evidence>
<proteinExistence type="predicted"/>
<keyword evidence="2" id="KW-0963">Cytoplasm</keyword>
<dbReference type="GO" id="GO:0005546">
    <property type="term" value="F:phosphatidylinositol-4,5-bisphosphate binding"/>
    <property type="evidence" value="ECO:0007669"/>
    <property type="project" value="TreeGrafter"/>
</dbReference>
<comment type="subcellular location">
    <subcellularLocation>
        <location evidence="1">Cytoplasm</location>
    </subcellularLocation>
</comment>
<dbReference type="GO" id="GO:0051014">
    <property type="term" value="P:actin filament severing"/>
    <property type="evidence" value="ECO:0007669"/>
    <property type="project" value="TreeGrafter"/>
</dbReference>
<dbReference type="Gene3D" id="3.40.20.10">
    <property type="entry name" value="Severin"/>
    <property type="match status" value="1"/>
</dbReference>